<name>A0A7W9SN52_ARMRO</name>
<feature type="domain" description="Glycoside hydrolase 123-like N-terminal" evidence="1">
    <location>
        <begin position="6"/>
        <end position="803"/>
    </location>
</feature>
<dbReference type="Proteomes" id="UP000520814">
    <property type="component" value="Unassembled WGS sequence"/>
</dbReference>
<organism evidence="2 3">
    <name type="scientific">Armatimonas rosea</name>
    <dbReference type="NCBI Taxonomy" id="685828"/>
    <lineage>
        <taxon>Bacteria</taxon>
        <taxon>Bacillati</taxon>
        <taxon>Armatimonadota</taxon>
        <taxon>Armatimonadia</taxon>
        <taxon>Armatimonadales</taxon>
        <taxon>Armatimonadaceae</taxon>
        <taxon>Armatimonas</taxon>
    </lineage>
</organism>
<dbReference type="EMBL" id="JACHGW010000001">
    <property type="protein sequence ID" value="MBB6049700.1"/>
    <property type="molecule type" value="Genomic_DNA"/>
</dbReference>
<evidence type="ECO:0000313" key="2">
    <source>
        <dbReference type="EMBL" id="MBB6049700.1"/>
    </source>
</evidence>
<protein>
    <recommendedName>
        <fullName evidence="1">Glycoside hydrolase 123-like N-terminal domain-containing protein</fullName>
    </recommendedName>
</protein>
<evidence type="ECO:0000259" key="1">
    <source>
        <dbReference type="Pfam" id="PF19543"/>
    </source>
</evidence>
<keyword evidence="3" id="KW-1185">Reference proteome</keyword>
<dbReference type="RefSeq" id="WP_184193295.1">
    <property type="nucleotide sequence ID" value="NZ_JACHGW010000001.1"/>
</dbReference>
<comment type="caution">
    <text evidence="2">The sequence shown here is derived from an EMBL/GenBank/DDBJ whole genome shotgun (WGS) entry which is preliminary data.</text>
</comment>
<evidence type="ECO:0000313" key="3">
    <source>
        <dbReference type="Proteomes" id="UP000520814"/>
    </source>
</evidence>
<accession>A0A7W9SN52</accession>
<dbReference type="InterPro" id="IPR045711">
    <property type="entry name" value="GH123-like_N"/>
</dbReference>
<reference evidence="2 3" key="1">
    <citation type="submission" date="2020-08" db="EMBL/GenBank/DDBJ databases">
        <title>Genomic Encyclopedia of Type Strains, Phase IV (KMG-IV): sequencing the most valuable type-strain genomes for metagenomic binning, comparative biology and taxonomic classification.</title>
        <authorList>
            <person name="Goeker M."/>
        </authorList>
    </citation>
    <scope>NUCLEOTIDE SEQUENCE [LARGE SCALE GENOMIC DNA]</scope>
    <source>
        <strain evidence="2 3">DSM 23562</strain>
    </source>
</reference>
<proteinExistence type="predicted"/>
<dbReference type="AlphaFoldDB" id="A0A7W9SN52"/>
<gene>
    <name evidence="2" type="ORF">HNQ39_001462</name>
</gene>
<sequence length="807" mass="88265">MPTLTVFTAPRERPIRRVDTPPSTPSATFTGAARPGEFFVFQIALVASEGGGAVGFVSGALGAIPASAMRCLSLGGIDMRGKAFTKQLTLKPGKTQVLWVGVDVPKSVRGRCAGTVTVTVGAERVPVEIVLTVSGKPLDDHGDSVAANLSRLRWLDSTAGAERTVTKPFLPVQVSGSKIKVLGRQLTLGSEGLPSQIESAFNGSNTKLGKLTPLLAAPMRLEVETASGPLRWSPAGRMSRSLGATETLAQWDSVSQAEGLSLLVTGQLDYTGSGSLTLRLTAHKPTDVRELALVVPLLPERAKLMMGLGKQGGTAPKSWSWKWDTKKHQDALWLGEVNAGLMLRLKGANFRRPLVNIYYGFQPLNLPESWGTGGVTVENGTIRAFTGPRTLAAGESRDFIVDFYLTPFKLLNTEAQWHDRYIHLGGSKSPEPHEKAVAEMDATRGPNVLNVHQATFFSPYINYPYADASFSALQKLTQAAHAKNTRVKVYYTTREITQNMPELIPLHSLSGEVIVAGPGKNAKTLLHPNGPHPWLTENLGEDFIPAWQDKVGGPYAELDLSVITTPDSRWNNFYLEGLKWLCEKADIDGVYIDDAALDSHSLARARRILDTRPKRLIDFHTWNHFNDWAGYGTNLVIYQEFLPYLDRLWIGEGFPARDAAPDYWLTEMSGIPFGMMSEMLDGAHPWRGLLFGETARLPWSGDPRPLWKAFDDYGIQNTELIGFWDDACPVKTSHPDVRATVYQAKDRLLIALASWAKTDVAVTLTLPKTIQTLHAAAIPNFQPEASYRSGELISIPAGKGLFLRAAP</sequence>
<dbReference type="Pfam" id="PF19543">
    <property type="entry name" value="GH123_N"/>
    <property type="match status" value="1"/>
</dbReference>